<dbReference type="AlphaFoldDB" id="D1C383"/>
<dbReference type="InterPro" id="IPR046288">
    <property type="entry name" value="DUF6325"/>
</dbReference>
<dbReference type="Proteomes" id="UP000002027">
    <property type="component" value="Chromosome 1"/>
</dbReference>
<reference evidence="2" key="1">
    <citation type="submission" date="2009-11" db="EMBL/GenBank/DDBJ databases">
        <title>The complete chromosome 1 of Sphaerobacter thermophilus DSM 20745.</title>
        <authorList>
            <person name="Lucas S."/>
            <person name="Copeland A."/>
            <person name="Lapidus A."/>
            <person name="Glavina del Rio T."/>
            <person name="Dalin E."/>
            <person name="Tice H."/>
            <person name="Bruce D."/>
            <person name="Goodwin L."/>
            <person name="Pitluck S."/>
            <person name="Kyrpides N."/>
            <person name="Mavromatis K."/>
            <person name="Ivanova N."/>
            <person name="Mikhailova N."/>
            <person name="LaButti K.M."/>
            <person name="Clum A."/>
            <person name="Sun H.I."/>
            <person name="Brettin T."/>
            <person name="Detter J.C."/>
            <person name="Han C."/>
            <person name="Larimer F."/>
            <person name="Land M."/>
            <person name="Hauser L."/>
            <person name="Markowitz V."/>
            <person name="Cheng J.F."/>
            <person name="Hugenholtz P."/>
            <person name="Woyke T."/>
            <person name="Wu D."/>
            <person name="Steenblock K."/>
            <person name="Schneider S."/>
            <person name="Pukall R."/>
            <person name="Goeker M."/>
            <person name="Klenk H.P."/>
            <person name="Eisen J.A."/>
        </authorList>
    </citation>
    <scope>NUCLEOTIDE SEQUENCE [LARGE SCALE GENOMIC DNA]</scope>
    <source>
        <strain evidence="2">ATCC 49802 / DSM 20745 / S 6022</strain>
    </source>
</reference>
<dbReference type="KEGG" id="sti:Sthe_1265"/>
<dbReference type="Pfam" id="PF19850">
    <property type="entry name" value="DUF6325"/>
    <property type="match status" value="1"/>
</dbReference>
<protein>
    <recommendedName>
        <fullName evidence="3">DUF1269 domain-containing protein</fullName>
    </recommendedName>
</protein>
<proteinExistence type="predicted"/>
<dbReference type="RefSeq" id="WP_012871747.1">
    <property type="nucleotide sequence ID" value="NC_013523.1"/>
</dbReference>
<name>D1C383_SPHTD</name>
<dbReference type="STRING" id="479434.Sthe_1265"/>
<evidence type="ECO:0008006" key="3">
    <source>
        <dbReference type="Google" id="ProtNLM"/>
    </source>
</evidence>
<evidence type="ECO:0000313" key="2">
    <source>
        <dbReference type="Proteomes" id="UP000002027"/>
    </source>
</evidence>
<sequence length="142" mass="15421">MSYGPVDLVVVKFPGSAFDGGIVPALRELTDRGTIRVIDILLMQKDGDGNVTTAEVSELEGDEFALFDPLTDDVPGLLSTEDAEQLAGALQPNESAALMLFENTWATRLVDSLRSANSELVLYEHIPRVVMEQLYAAQPETP</sequence>
<accession>D1C383</accession>
<gene>
    <name evidence="1" type="ordered locus">Sthe_1265</name>
</gene>
<organism evidence="1 2">
    <name type="scientific">Sphaerobacter thermophilus (strain ATCC 49802 / DSM 20745 / KCCM 41009 / NCIMB 13125 / S 6022)</name>
    <dbReference type="NCBI Taxonomy" id="479434"/>
    <lineage>
        <taxon>Bacteria</taxon>
        <taxon>Pseudomonadati</taxon>
        <taxon>Thermomicrobiota</taxon>
        <taxon>Thermomicrobia</taxon>
        <taxon>Sphaerobacterales</taxon>
        <taxon>Sphaerobacterineae</taxon>
        <taxon>Sphaerobacteraceae</taxon>
        <taxon>Sphaerobacter</taxon>
    </lineage>
</organism>
<dbReference type="OrthoDB" id="1779644at2"/>
<dbReference type="EMBL" id="CP001823">
    <property type="protein sequence ID" value="ACZ38700.1"/>
    <property type="molecule type" value="Genomic_DNA"/>
</dbReference>
<keyword evidence="2" id="KW-1185">Reference proteome</keyword>
<evidence type="ECO:0000313" key="1">
    <source>
        <dbReference type="EMBL" id="ACZ38700.1"/>
    </source>
</evidence>
<dbReference type="InParanoid" id="D1C383"/>
<reference evidence="1 2" key="2">
    <citation type="journal article" date="2010" name="Stand. Genomic Sci.">
        <title>Complete genome sequence of Desulfohalobium retbaense type strain (HR(100)).</title>
        <authorList>
            <person name="Spring S."/>
            <person name="Nolan M."/>
            <person name="Lapidus A."/>
            <person name="Glavina Del Rio T."/>
            <person name="Copeland A."/>
            <person name="Tice H."/>
            <person name="Cheng J.F."/>
            <person name="Lucas S."/>
            <person name="Land M."/>
            <person name="Chen F."/>
            <person name="Bruce D."/>
            <person name="Goodwin L."/>
            <person name="Pitluck S."/>
            <person name="Ivanova N."/>
            <person name="Mavromatis K."/>
            <person name="Mikhailova N."/>
            <person name="Pati A."/>
            <person name="Chen A."/>
            <person name="Palaniappan K."/>
            <person name="Hauser L."/>
            <person name="Chang Y.J."/>
            <person name="Jeffries C.D."/>
            <person name="Munk C."/>
            <person name="Kiss H."/>
            <person name="Chain P."/>
            <person name="Han C."/>
            <person name="Brettin T."/>
            <person name="Detter J.C."/>
            <person name="Schuler E."/>
            <person name="Goker M."/>
            <person name="Rohde M."/>
            <person name="Bristow J."/>
            <person name="Eisen J.A."/>
            <person name="Markowitz V."/>
            <person name="Hugenholtz P."/>
            <person name="Kyrpides N.C."/>
            <person name="Klenk H.P."/>
        </authorList>
    </citation>
    <scope>NUCLEOTIDE SEQUENCE [LARGE SCALE GENOMIC DNA]</scope>
    <source>
        <strain evidence="2">ATCC 49802 / DSM 20745 / S 6022</strain>
    </source>
</reference>
<dbReference type="HOGENOM" id="CLU_117572_0_0_0"/>
<dbReference type="eggNOG" id="COG4803">
    <property type="taxonomic scope" value="Bacteria"/>
</dbReference>